<keyword evidence="1 6" id="KW-0489">Methyltransferase</keyword>
<feature type="domain" description="Methyltransferase" evidence="5">
    <location>
        <begin position="75"/>
        <end position="161"/>
    </location>
</feature>
<dbReference type="GO" id="GO:0032259">
    <property type="term" value="P:methylation"/>
    <property type="evidence" value="ECO:0007669"/>
    <property type="project" value="UniProtKB-KW"/>
</dbReference>
<keyword evidence="7" id="KW-1185">Reference proteome</keyword>
<evidence type="ECO:0000256" key="2">
    <source>
        <dbReference type="ARBA" id="ARBA00022679"/>
    </source>
</evidence>
<proteinExistence type="predicted"/>
<keyword evidence="2 6" id="KW-0808">Transferase</keyword>
<dbReference type="AlphaFoldDB" id="A0A396RRM3"/>
<sequence length="289" mass="30935">MAASWKIRIAAMFATTLAVAALALGARCMSLTLPRCSVDTLWNGGPALDVPYAQTRPEVIAKMLAMAGVGRDDYVLDLGTGDGRILIAAARDRGARGLGVDIDPVLIDQARADARATGVGDRVAFRTQDLFETPLADADVVTMFLLPEVNLRLRPRLLAELEPGARIVSHVFDMGDWRPDATGRAGGARVHGWIVPARIAGRWRLREASGRTAELRLTQQFQEVAGSVIVGEAARPIGQVELTGGRFRFTADTGAGPRPYQGVVRGDAIKGTAPDSSGVERSWQATRIE</sequence>
<dbReference type="Proteomes" id="UP000266693">
    <property type="component" value="Unassembled WGS sequence"/>
</dbReference>
<accession>A0A396RRM3</accession>
<dbReference type="EMBL" id="QWLV01000001">
    <property type="protein sequence ID" value="RHW19170.1"/>
    <property type="molecule type" value="Genomic_DNA"/>
</dbReference>
<feature type="region of interest" description="Disordered" evidence="4">
    <location>
        <begin position="259"/>
        <end position="289"/>
    </location>
</feature>
<evidence type="ECO:0000259" key="5">
    <source>
        <dbReference type="Pfam" id="PF13649"/>
    </source>
</evidence>
<name>A0A396RRM3_9SPHN</name>
<gene>
    <name evidence="6" type="ORF">D1610_03405</name>
</gene>
<dbReference type="InterPro" id="IPR041698">
    <property type="entry name" value="Methyltransf_25"/>
</dbReference>
<keyword evidence="3" id="KW-0949">S-adenosyl-L-methionine</keyword>
<evidence type="ECO:0000313" key="7">
    <source>
        <dbReference type="Proteomes" id="UP000266693"/>
    </source>
</evidence>
<dbReference type="PANTHER" id="PTHR13610">
    <property type="entry name" value="METHYLTRANSFERASE DOMAIN-CONTAINING PROTEIN"/>
    <property type="match status" value="1"/>
</dbReference>
<dbReference type="GO" id="GO:0016279">
    <property type="term" value="F:protein-lysine N-methyltransferase activity"/>
    <property type="evidence" value="ECO:0007669"/>
    <property type="project" value="InterPro"/>
</dbReference>
<dbReference type="SUPFAM" id="SSF53335">
    <property type="entry name" value="S-adenosyl-L-methionine-dependent methyltransferases"/>
    <property type="match status" value="1"/>
</dbReference>
<dbReference type="RefSeq" id="WP_118862678.1">
    <property type="nucleotide sequence ID" value="NZ_QWLV01000001.1"/>
</dbReference>
<dbReference type="InterPro" id="IPR026170">
    <property type="entry name" value="FAM173A/B"/>
</dbReference>
<dbReference type="OrthoDB" id="281208at2"/>
<dbReference type="Gene3D" id="3.40.50.150">
    <property type="entry name" value="Vaccinia Virus protein VP39"/>
    <property type="match status" value="1"/>
</dbReference>
<comment type="caution">
    <text evidence="6">The sequence shown here is derived from an EMBL/GenBank/DDBJ whole genome shotgun (WGS) entry which is preliminary data.</text>
</comment>
<dbReference type="PANTHER" id="PTHR13610:SF11">
    <property type="entry name" value="METHYLTRANSFERASE DOMAIN-CONTAINING PROTEIN"/>
    <property type="match status" value="1"/>
</dbReference>
<evidence type="ECO:0000313" key="6">
    <source>
        <dbReference type="EMBL" id="RHW19170.1"/>
    </source>
</evidence>
<reference evidence="6 7" key="1">
    <citation type="submission" date="2018-08" db="EMBL/GenBank/DDBJ databases">
        <title>The multiple taxonomic identification of Sphingomonas gilva.</title>
        <authorList>
            <person name="Zhu D."/>
            <person name="Zheng S."/>
        </authorList>
    </citation>
    <scope>NUCLEOTIDE SEQUENCE [LARGE SCALE GENOMIC DNA]</scope>
    <source>
        <strain evidence="6 7">ZDH117</strain>
    </source>
</reference>
<organism evidence="6 7">
    <name type="scientific">Sphingomonas gilva</name>
    <dbReference type="NCBI Taxonomy" id="2305907"/>
    <lineage>
        <taxon>Bacteria</taxon>
        <taxon>Pseudomonadati</taxon>
        <taxon>Pseudomonadota</taxon>
        <taxon>Alphaproteobacteria</taxon>
        <taxon>Sphingomonadales</taxon>
        <taxon>Sphingomonadaceae</taxon>
        <taxon>Sphingomonas</taxon>
    </lineage>
</organism>
<evidence type="ECO:0000256" key="4">
    <source>
        <dbReference type="SAM" id="MobiDB-lite"/>
    </source>
</evidence>
<protein>
    <submittedName>
        <fullName evidence="6">Class I SAM-dependent methyltransferase</fullName>
    </submittedName>
</protein>
<dbReference type="InterPro" id="IPR029063">
    <property type="entry name" value="SAM-dependent_MTases_sf"/>
</dbReference>
<dbReference type="Pfam" id="PF13649">
    <property type="entry name" value="Methyltransf_25"/>
    <property type="match status" value="1"/>
</dbReference>
<dbReference type="CDD" id="cd02440">
    <property type="entry name" value="AdoMet_MTases"/>
    <property type="match status" value="1"/>
</dbReference>
<evidence type="ECO:0000256" key="1">
    <source>
        <dbReference type="ARBA" id="ARBA00022603"/>
    </source>
</evidence>
<evidence type="ECO:0000256" key="3">
    <source>
        <dbReference type="ARBA" id="ARBA00022691"/>
    </source>
</evidence>